<feature type="domain" description="RNA ligase" evidence="1">
    <location>
        <begin position="40"/>
        <end position="209"/>
    </location>
</feature>
<keyword evidence="2" id="KW-0436">Ligase</keyword>
<sequence length="214" mass="24260">MREYHKIPTVFSRDPSTNYKTLILGKYATKELEYLKDNIWCFSEKVDGTNIRVMFDPTLGITFGGKTDRAQIPALLVNKLNEIFLPQIGIFEDNFEDGVCLYGEGYGAKIQKGGGNYNPTGVDFALFDIKIGDWWLQRKDVEDIAMKFGIEIVPIIGNGTLDRMIEIVKSEDAISSWATIDNPFRAEGIVARPEVELKTRSGERIITKIKHKDF</sequence>
<dbReference type="InterPro" id="IPR021122">
    <property type="entry name" value="RNA_ligase_dom_REL/Rnl2"/>
</dbReference>
<dbReference type="SUPFAM" id="SSF56091">
    <property type="entry name" value="DNA ligase/mRNA capping enzyme, catalytic domain"/>
    <property type="match status" value="1"/>
</dbReference>
<dbReference type="AlphaFoldDB" id="A0A6M3LCK7"/>
<reference evidence="2" key="1">
    <citation type="submission" date="2020-03" db="EMBL/GenBank/DDBJ databases">
        <title>The deep terrestrial virosphere.</title>
        <authorList>
            <person name="Holmfeldt K."/>
            <person name="Nilsson E."/>
            <person name="Simone D."/>
            <person name="Lopez-Fernandez M."/>
            <person name="Wu X."/>
            <person name="de Brujin I."/>
            <person name="Lundin D."/>
            <person name="Andersson A."/>
            <person name="Bertilsson S."/>
            <person name="Dopson M."/>
        </authorList>
    </citation>
    <scope>NUCLEOTIDE SEQUENCE</scope>
    <source>
        <strain evidence="2">MM415B03470</strain>
    </source>
</reference>
<proteinExistence type="predicted"/>
<organism evidence="2">
    <name type="scientific">viral metagenome</name>
    <dbReference type="NCBI Taxonomy" id="1070528"/>
    <lineage>
        <taxon>unclassified sequences</taxon>
        <taxon>metagenomes</taxon>
        <taxon>organismal metagenomes</taxon>
    </lineage>
</organism>
<dbReference type="GO" id="GO:0016874">
    <property type="term" value="F:ligase activity"/>
    <property type="evidence" value="ECO:0007669"/>
    <property type="project" value="UniProtKB-KW"/>
</dbReference>
<evidence type="ECO:0000313" key="2">
    <source>
        <dbReference type="EMBL" id="QJA91114.1"/>
    </source>
</evidence>
<evidence type="ECO:0000259" key="1">
    <source>
        <dbReference type="Pfam" id="PF09414"/>
    </source>
</evidence>
<gene>
    <name evidence="2" type="ORF">MM415B03470_0002</name>
</gene>
<protein>
    <submittedName>
        <fullName evidence="2">Putative RNA ligase</fullName>
    </submittedName>
</protein>
<dbReference type="Gene3D" id="3.30.470.30">
    <property type="entry name" value="DNA ligase/mRNA capping enzyme"/>
    <property type="match status" value="1"/>
</dbReference>
<name>A0A6M3LCK7_9ZZZZ</name>
<dbReference type="Gene3D" id="3.30.1490.70">
    <property type="match status" value="1"/>
</dbReference>
<dbReference type="Pfam" id="PF09414">
    <property type="entry name" value="RNA_ligase"/>
    <property type="match status" value="1"/>
</dbReference>
<accession>A0A6M3LCK7</accession>
<dbReference type="EMBL" id="MT142963">
    <property type="protein sequence ID" value="QJA91114.1"/>
    <property type="molecule type" value="Genomic_DNA"/>
</dbReference>